<evidence type="ECO:0000313" key="4">
    <source>
        <dbReference type="EMBL" id="SPJ22478.1"/>
    </source>
</evidence>
<dbReference type="GO" id="GO:0003677">
    <property type="term" value="F:DNA binding"/>
    <property type="evidence" value="ECO:0007669"/>
    <property type="project" value="InterPro"/>
</dbReference>
<dbReference type="GO" id="GO:0015074">
    <property type="term" value="P:DNA integration"/>
    <property type="evidence" value="ECO:0007669"/>
    <property type="project" value="UniProtKB-KW"/>
</dbReference>
<proteinExistence type="predicted"/>
<dbReference type="RefSeq" id="WP_245897479.1">
    <property type="nucleotide sequence ID" value="NZ_ONZF01000001.1"/>
</dbReference>
<organism evidence="4 5">
    <name type="scientific">Palleronia abyssalis</name>
    <dbReference type="NCBI Taxonomy" id="1501240"/>
    <lineage>
        <taxon>Bacteria</taxon>
        <taxon>Pseudomonadati</taxon>
        <taxon>Pseudomonadota</taxon>
        <taxon>Alphaproteobacteria</taxon>
        <taxon>Rhodobacterales</taxon>
        <taxon>Roseobacteraceae</taxon>
        <taxon>Palleronia</taxon>
    </lineage>
</organism>
<sequence length="406" mass="45604">MLFYLHFLCIFKMLMPVAPTPDYASISGNPTLYDDSVHTERTRQMATINKLPSGAYRVQIRRKGRYASETFLRRDDAHRWARQAETRVDQGLAPNKSSVSRLTTFGDLVDLHIADMCAVGKPPLRSKAATLAALKAQLGHSKIGHLDRQTLIDFGRCRAATGAGPVTLSIDIGTIRMILTHAAAVHGLDISPEPVDLARVALKRLGLVGKGKERDRRPTQDELMRLARFFDSIERLTIPMTRIVEFAVATAMRLDEICRVEWKDLDPEKRMLLIRDRKDPRNKDGNDQRIPLFAANGYDAWAIVCAQAPRSGRISGRIFPHNPKSVGTAFRRACRALEIKDLHFHDLRHEGTSRLFEAGFAIEQVALVTGHKDWKMLRRYTHLKPDDLHALAASNSRGPALRLAAE</sequence>
<gene>
    <name evidence="4" type="primary">xerC_2</name>
    <name evidence="4" type="ORF">PAA8504_00272</name>
</gene>
<feature type="domain" description="Tyr recombinase" evidence="3">
    <location>
        <begin position="213"/>
        <end position="393"/>
    </location>
</feature>
<dbReference type="InterPro" id="IPR011010">
    <property type="entry name" value="DNA_brk_join_enz"/>
</dbReference>
<evidence type="ECO:0000259" key="3">
    <source>
        <dbReference type="PROSITE" id="PS51898"/>
    </source>
</evidence>
<dbReference type="PROSITE" id="PS51898">
    <property type="entry name" value="TYR_RECOMBINASE"/>
    <property type="match status" value="1"/>
</dbReference>
<keyword evidence="2" id="KW-0233">DNA recombination</keyword>
<dbReference type="PANTHER" id="PTHR30349">
    <property type="entry name" value="PHAGE INTEGRASE-RELATED"/>
    <property type="match status" value="1"/>
</dbReference>
<dbReference type="InterPro" id="IPR013762">
    <property type="entry name" value="Integrase-like_cat_sf"/>
</dbReference>
<keyword evidence="1" id="KW-0229">DNA integration</keyword>
<evidence type="ECO:0000313" key="5">
    <source>
        <dbReference type="Proteomes" id="UP000244912"/>
    </source>
</evidence>
<name>A0A2R8BQU8_9RHOB</name>
<dbReference type="Proteomes" id="UP000244912">
    <property type="component" value="Unassembled WGS sequence"/>
</dbReference>
<dbReference type="PANTHER" id="PTHR30349:SF94">
    <property type="entry name" value="INTEGRASE_RECOMBINASE HI_1414-RELATED"/>
    <property type="match status" value="1"/>
</dbReference>
<dbReference type="InterPro" id="IPR050090">
    <property type="entry name" value="Tyrosine_recombinase_XerCD"/>
</dbReference>
<evidence type="ECO:0000256" key="1">
    <source>
        <dbReference type="ARBA" id="ARBA00022908"/>
    </source>
</evidence>
<keyword evidence="5" id="KW-1185">Reference proteome</keyword>
<dbReference type="Gene3D" id="1.10.443.10">
    <property type="entry name" value="Intergrase catalytic core"/>
    <property type="match status" value="1"/>
</dbReference>
<dbReference type="EMBL" id="ONZF01000001">
    <property type="protein sequence ID" value="SPJ22478.1"/>
    <property type="molecule type" value="Genomic_DNA"/>
</dbReference>
<evidence type="ECO:0000256" key="2">
    <source>
        <dbReference type="ARBA" id="ARBA00023172"/>
    </source>
</evidence>
<dbReference type="SUPFAM" id="SSF56349">
    <property type="entry name" value="DNA breaking-rejoining enzymes"/>
    <property type="match status" value="1"/>
</dbReference>
<protein>
    <submittedName>
        <fullName evidence="4">Tyrosine recombinase XerC</fullName>
    </submittedName>
</protein>
<dbReference type="Pfam" id="PF00589">
    <property type="entry name" value="Phage_integrase"/>
    <property type="match status" value="1"/>
</dbReference>
<reference evidence="4 5" key="1">
    <citation type="submission" date="2018-03" db="EMBL/GenBank/DDBJ databases">
        <authorList>
            <person name="Keele B.F."/>
        </authorList>
    </citation>
    <scope>NUCLEOTIDE SEQUENCE [LARGE SCALE GENOMIC DNA]</scope>
    <source>
        <strain evidence="4 5">CECT 8504</strain>
    </source>
</reference>
<dbReference type="AlphaFoldDB" id="A0A2R8BQU8"/>
<dbReference type="InterPro" id="IPR002104">
    <property type="entry name" value="Integrase_catalytic"/>
</dbReference>
<dbReference type="CDD" id="cd00796">
    <property type="entry name" value="INT_Rci_Hp1_C"/>
    <property type="match status" value="1"/>
</dbReference>
<dbReference type="GO" id="GO:0006310">
    <property type="term" value="P:DNA recombination"/>
    <property type="evidence" value="ECO:0007669"/>
    <property type="project" value="UniProtKB-KW"/>
</dbReference>
<accession>A0A2R8BQU8</accession>